<gene>
    <name evidence="1" type="ORF">GOBAR_AA31451</name>
</gene>
<name>A0A2P5WDS3_GOSBA</name>
<organism evidence="1 2">
    <name type="scientific">Gossypium barbadense</name>
    <name type="common">Sea Island cotton</name>
    <name type="synonym">Hibiscus barbadensis</name>
    <dbReference type="NCBI Taxonomy" id="3634"/>
    <lineage>
        <taxon>Eukaryota</taxon>
        <taxon>Viridiplantae</taxon>
        <taxon>Streptophyta</taxon>
        <taxon>Embryophyta</taxon>
        <taxon>Tracheophyta</taxon>
        <taxon>Spermatophyta</taxon>
        <taxon>Magnoliopsida</taxon>
        <taxon>eudicotyledons</taxon>
        <taxon>Gunneridae</taxon>
        <taxon>Pentapetalae</taxon>
        <taxon>rosids</taxon>
        <taxon>malvids</taxon>
        <taxon>Malvales</taxon>
        <taxon>Malvaceae</taxon>
        <taxon>Malvoideae</taxon>
        <taxon>Gossypium</taxon>
    </lineage>
</organism>
<dbReference type="Proteomes" id="UP000239757">
    <property type="component" value="Unassembled WGS sequence"/>
</dbReference>
<reference evidence="1 2" key="1">
    <citation type="submission" date="2015-01" db="EMBL/GenBank/DDBJ databases">
        <title>Genome of allotetraploid Gossypium barbadense reveals genomic plasticity and fiber elongation in cotton evolution.</title>
        <authorList>
            <person name="Chen X."/>
            <person name="Liu X."/>
            <person name="Zhao B."/>
            <person name="Zheng H."/>
            <person name="Hu Y."/>
            <person name="Lu G."/>
            <person name="Yang C."/>
            <person name="Chen J."/>
            <person name="Shan C."/>
            <person name="Zhang L."/>
            <person name="Zhou Y."/>
            <person name="Wang L."/>
            <person name="Guo W."/>
            <person name="Bai Y."/>
            <person name="Ruan J."/>
            <person name="Shangguan X."/>
            <person name="Mao Y."/>
            <person name="Jiang J."/>
            <person name="Zhu Y."/>
            <person name="Lei J."/>
            <person name="Kang H."/>
            <person name="Chen S."/>
            <person name="He X."/>
            <person name="Wang R."/>
            <person name="Wang Y."/>
            <person name="Chen J."/>
            <person name="Wang L."/>
            <person name="Yu S."/>
            <person name="Wang B."/>
            <person name="Wei J."/>
            <person name="Song S."/>
            <person name="Lu X."/>
            <person name="Gao Z."/>
            <person name="Gu W."/>
            <person name="Deng X."/>
            <person name="Ma D."/>
            <person name="Wang S."/>
            <person name="Liang W."/>
            <person name="Fang L."/>
            <person name="Cai C."/>
            <person name="Zhu X."/>
            <person name="Zhou B."/>
            <person name="Zhang Y."/>
            <person name="Chen Z."/>
            <person name="Xu S."/>
            <person name="Zhu R."/>
            <person name="Wang S."/>
            <person name="Zhang T."/>
            <person name="Zhao G."/>
        </authorList>
    </citation>
    <scope>NUCLEOTIDE SEQUENCE [LARGE SCALE GENOMIC DNA]</scope>
    <source>
        <strain evidence="2">cv. Xinhai21</strain>
        <tissue evidence="1">Leaf</tissue>
    </source>
</reference>
<dbReference type="EMBL" id="KZ668016">
    <property type="protein sequence ID" value="PPR89232.1"/>
    <property type="molecule type" value="Genomic_DNA"/>
</dbReference>
<evidence type="ECO:0000313" key="1">
    <source>
        <dbReference type="EMBL" id="PPR89232.1"/>
    </source>
</evidence>
<protein>
    <submittedName>
        <fullName evidence="1">Uncharacterized protein</fullName>
    </submittedName>
</protein>
<sequence>MTRAQTKKIQDALSALVLHIWDDNKVSRMWRFIHYKVHVWECSMNGKIHACFGSMFGSLTFMYIEVVVEGNGGLFPWHGHLNAQEYPYDPANVTRKWRLLCISSNMVGLQHDKACQSELTGTKAELERVCELYLKMKKENEVINKKNEDLSKHLRVAEVKVGLSCKVAAEREARMNHDQFEALEKIKEENSRNMCNSISKLKMNILLNTQVTNGPFNAIRVDFNALYDVDIGVLRFDVCFPSSDAWDLFVSTWKNSEDFYLDKDPVENDNMIPPTEIDNVS</sequence>
<proteinExistence type="predicted"/>
<dbReference type="AlphaFoldDB" id="A0A2P5WDS3"/>
<evidence type="ECO:0000313" key="2">
    <source>
        <dbReference type="Proteomes" id="UP000239757"/>
    </source>
</evidence>
<accession>A0A2P5WDS3</accession>